<dbReference type="AlphaFoldDB" id="A0A383B8S8"/>
<dbReference type="InterPro" id="IPR026286">
    <property type="entry name" value="MaiA/AMDase"/>
</dbReference>
<protein>
    <submittedName>
        <fullName evidence="1">Uncharacterized protein</fullName>
    </submittedName>
</protein>
<accession>A0A383B8S8</accession>
<evidence type="ECO:0000313" key="1">
    <source>
        <dbReference type="EMBL" id="SVE16251.1"/>
    </source>
</evidence>
<dbReference type="Gene3D" id="3.40.50.12500">
    <property type="match status" value="1"/>
</dbReference>
<dbReference type="PANTHER" id="PTHR40267">
    <property type="entry name" value="BLR3294 PROTEIN"/>
    <property type="match status" value="1"/>
</dbReference>
<gene>
    <name evidence="1" type="ORF">METZ01_LOCUS469105</name>
</gene>
<dbReference type="PANTHER" id="PTHR40267:SF1">
    <property type="entry name" value="BLR3294 PROTEIN"/>
    <property type="match status" value="1"/>
</dbReference>
<name>A0A383B8S8_9ZZZZ</name>
<proteinExistence type="predicted"/>
<sequence>CTSLRTFGVIASLEAELGQPVVSSNQAFTWHLLRLASIEDRVRGLGTLFEHDLSK</sequence>
<organism evidence="1">
    <name type="scientific">marine metagenome</name>
    <dbReference type="NCBI Taxonomy" id="408172"/>
    <lineage>
        <taxon>unclassified sequences</taxon>
        <taxon>metagenomes</taxon>
        <taxon>ecological metagenomes</taxon>
    </lineage>
</organism>
<dbReference type="Pfam" id="PF17645">
    <property type="entry name" value="Amdase"/>
    <property type="match status" value="1"/>
</dbReference>
<dbReference type="InterPro" id="IPR053714">
    <property type="entry name" value="Iso_Racemase_Enz_sf"/>
</dbReference>
<dbReference type="EMBL" id="UINC01198340">
    <property type="protein sequence ID" value="SVE16251.1"/>
    <property type="molecule type" value="Genomic_DNA"/>
</dbReference>
<reference evidence="1" key="1">
    <citation type="submission" date="2018-05" db="EMBL/GenBank/DDBJ databases">
        <authorList>
            <person name="Lanie J.A."/>
            <person name="Ng W.-L."/>
            <person name="Kazmierczak K.M."/>
            <person name="Andrzejewski T.M."/>
            <person name="Davidsen T.M."/>
            <person name="Wayne K.J."/>
            <person name="Tettelin H."/>
            <person name="Glass J.I."/>
            <person name="Rusch D."/>
            <person name="Podicherti R."/>
            <person name="Tsui H.-C.T."/>
            <person name="Winkler M.E."/>
        </authorList>
    </citation>
    <scope>NUCLEOTIDE SEQUENCE</scope>
</reference>
<feature type="non-terminal residue" evidence="1">
    <location>
        <position position="1"/>
    </location>
</feature>